<evidence type="ECO:0000313" key="5">
    <source>
        <dbReference type="EMBL" id="KAF7187676.1"/>
    </source>
</evidence>
<dbReference type="GO" id="GO:0005655">
    <property type="term" value="C:nucleolar ribonuclease P complex"/>
    <property type="evidence" value="ECO:0007669"/>
    <property type="project" value="InterPro"/>
</dbReference>
<dbReference type="PANTHER" id="PTHR28256">
    <property type="entry name" value="RIBONUCLEASES P/MRP PROTEIN SUBUNIT POP7"/>
    <property type="match status" value="1"/>
</dbReference>
<feature type="compositionally biased region" description="Basic and acidic residues" evidence="4">
    <location>
        <begin position="189"/>
        <end position="211"/>
    </location>
</feature>
<accession>A0A8H6RAR7</accession>
<dbReference type="Pfam" id="PF12328">
    <property type="entry name" value="Rpp20"/>
    <property type="match status" value="1"/>
</dbReference>
<protein>
    <submittedName>
        <fullName evidence="5">Uncharacterized protein</fullName>
    </submittedName>
</protein>
<feature type="region of interest" description="Disordered" evidence="4">
    <location>
        <begin position="152"/>
        <end position="211"/>
    </location>
</feature>
<name>A0A8H6RAR7_9PEZI</name>
<gene>
    <name evidence="5" type="ORF">HII31_11015</name>
</gene>
<keyword evidence="3" id="KW-0539">Nucleus</keyword>
<comment type="caution">
    <text evidence="5">The sequence shown here is derived from an EMBL/GenBank/DDBJ whole genome shotgun (WGS) entry which is preliminary data.</text>
</comment>
<dbReference type="GO" id="GO:0001682">
    <property type="term" value="P:tRNA 5'-leader removal"/>
    <property type="evidence" value="ECO:0007669"/>
    <property type="project" value="InterPro"/>
</dbReference>
<feature type="region of interest" description="Disordered" evidence="4">
    <location>
        <begin position="1"/>
        <end position="37"/>
    </location>
</feature>
<reference evidence="5" key="1">
    <citation type="submission" date="2020-04" db="EMBL/GenBank/DDBJ databases">
        <title>Draft genome resource of the tomato pathogen Pseudocercospora fuligena.</title>
        <authorList>
            <person name="Zaccaron A."/>
        </authorList>
    </citation>
    <scope>NUCLEOTIDE SEQUENCE</scope>
    <source>
        <strain evidence="5">PF001</strain>
    </source>
</reference>
<dbReference type="AlphaFoldDB" id="A0A8H6RAR7"/>
<evidence type="ECO:0000313" key="6">
    <source>
        <dbReference type="Proteomes" id="UP000660729"/>
    </source>
</evidence>
<dbReference type="GO" id="GO:0000294">
    <property type="term" value="P:nuclear-transcribed mRNA catabolic process, RNase MRP-dependent"/>
    <property type="evidence" value="ECO:0007669"/>
    <property type="project" value="TreeGrafter"/>
</dbReference>
<dbReference type="Proteomes" id="UP000660729">
    <property type="component" value="Unassembled WGS sequence"/>
</dbReference>
<feature type="compositionally biased region" description="Basic and acidic residues" evidence="4">
    <location>
        <begin position="152"/>
        <end position="161"/>
    </location>
</feature>
<dbReference type="GO" id="GO:0000171">
    <property type="term" value="F:ribonuclease MRP activity"/>
    <property type="evidence" value="ECO:0007669"/>
    <property type="project" value="TreeGrafter"/>
</dbReference>
<evidence type="ECO:0000256" key="1">
    <source>
        <dbReference type="ARBA" id="ARBA00004123"/>
    </source>
</evidence>
<dbReference type="Gene3D" id="3.30.110.20">
    <property type="entry name" value="Alba-like domain"/>
    <property type="match status" value="1"/>
</dbReference>
<dbReference type="GO" id="GO:0034965">
    <property type="term" value="P:intronic box C/D snoRNA processing"/>
    <property type="evidence" value="ECO:0007669"/>
    <property type="project" value="TreeGrafter"/>
</dbReference>
<dbReference type="InterPro" id="IPR014612">
    <property type="entry name" value="Pop7/Rpp20"/>
</dbReference>
<dbReference type="GO" id="GO:0003723">
    <property type="term" value="F:RNA binding"/>
    <property type="evidence" value="ECO:0007669"/>
    <property type="project" value="TreeGrafter"/>
</dbReference>
<dbReference type="GO" id="GO:0004526">
    <property type="term" value="F:ribonuclease P activity"/>
    <property type="evidence" value="ECO:0007669"/>
    <property type="project" value="TreeGrafter"/>
</dbReference>
<dbReference type="InterPro" id="IPR020241">
    <property type="entry name" value="RNase_P/MRP_Pop7_fungi"/>
</dbReference>
<keyword evidence="2" id="KW-0819">tRNA processing</keyword>
<dbReference type="GO" id="GO:0006364">
    <property type="term" value="P:rRNA processing"/>
    <property type="evidence" value="ECO:0007669"/>
    <property type="project" value="TreeGrafter"/>
</dbReference>
<proteinExistence type="predicted"/>
<organism evidence="5 6">
    <name type="scientific">Pseudocercospora fuligena</name>
    <dbReference type="NCBI Taxonomy" id="685502"/>
    <lineage>
        <taxon>Eukaryota</taxon>
        <taxon>Fungi</taxon>
        <taxon>Dikarya</taxon>
        <taxon>Ascomycota</taxon>
        <taxon>Pezizomycotina</taxon>
        <taxon>Dothideomycetes</taxon>
        <taxon>Dothideomycetidae</taxon>
        <taxon>Mycosphaerellales</taxon>
        <taxon>Mycosphaerellaceae</taxon>
        <taxon>Pseudocercospora</taxon>
    </lineage>
</organism>
<evidence type="ECO:0000256" key="2">
    <source>
        <dbReference type="ARBA" id="ARBA00022694"/>
    </source>
</evidence>
<dbReference type="EMBL" id="JABCIY010000224">
    <property type="protein sequence ID" value="KAF7187676.1"/>
    <property type="molecule type" value="Genomic_DNA"/>
</dbReference>
<keyword evidence="6" id="KW-1185">Reference proteome</keyword>
<comment type="subcellular location">
    <subcellularLocation>
        <location evidence="1">Nucleus</location>
    </subcellularLocation>
</comment>
<dbReference type="PANTHER" id="PTHR28256:SF1">
    <property type="entry name" value="RIBONUCLEASES P_MRP PROTEIN SUBUNIT POP7"/>
    <property type="match status" value="1"/>
</dbReference>
<dbReference type="GO" id="GO:0000172">
    <property type="term" value="C:ribonuclease MRP complex"/>
    <property type="evidence" value="ECO:0007669"/>
    <property type="project" value="InterPro"/>
</dbReference>
<dbReference type="OrthoDB" id="5416589at2759"/>
<evidence type="ECO:0000256" key="4">
    <source>
        <dbReference type="SAM" id="MobiDB-lite"/>
    </source>
</evidence>
<dbReference type="SUPFAM" id="SSF82704">
    <property type="entry name" value="AlbA-like"/>
    <property type="match status" value="1"/>
</dbReference>
<sequence>MNKTQDGRIVKRQLPKSASVSKRPLLRPAIPSPYAGSSQQKVIYVGSKTPFLSAVKRCEKLLHLAEKRLVQAGTQSAKNKRRRGGDEIQGIAEEVEVLKKKKDGRNEEIVIKGTGKAISKVLELAVWFQDREEYVVRLKTGSVGAVDDVRFDGEDESRQEAGDVTVGGENEMPDEEGSKPVVKRKRKQKEGVTRVVKREENEGDDGKREVHETQIRQVSVLEVYVSLR</sequence>
<dbReference type="InterPro" id="IPR036882">
    <property type="entry name" value="Alba-like_dom_sf"/>
</dbReference>
<evidence type="ECO:0000256" key="3">
    <source>
        <dbReference type="ARBA" id="ARBA00023242"/>
    </source>
</evidence>